<reference evidence="1" key="1">
    <citation type="journal article" date="2014" name="Front. Microbiol.">
        <title>High frequency of phylogenetically diverse reductive dehalogenase-homologous genes in deep subseafloor sedimentary metagenomes.</title>
        <authorList>
            <person name="Kawai M."/>
            <person name="Futagami T."/>
            <person name="Toyoda A."/>
            <person name="Takaki Y."/>
            <person name="Nishi S."/>
            <person name="Hori S."/>
            <person name="Arai W."/>
            <person name="Tsubouchi T."/>
            <person name="Morono Y."/>
            <person name="Uchiyama I."/>
            <person name="Ito T."/>
            <person name="Fujiyama A."/>
            <person name="Inagaki F."/>
            <person name="Takami H."/>
        </authorList>
    </citation>
    <scope>NUCLEOTIDE SEQUENCE</scope>
    <source>
        <strain evidence="1">Expedition CK06-06</strain>
    </source>
</reference>
<comment type="caution">
    <text evidence="1">The sequence shown here is derived from an EMBL/GenBank/DDBJ whole genome shotgun (WGS) entry which is preliminary data.</text>
</comment>
<evidence type="ECO:0000313" key="1">
    <source>
        <dbReference type="EMBL" id="GAH86862.1"/>
    </source>
</evidence>
<name>X1IYR3_9ZZZZ</name>
<organism evidence="1">
    <name type="scientific">marine sediment metagenome</name>
    <dbReference type="NCBI Taxonomy" id="412755"/>
    <lineage>
        <taxon>unclassified sequences</taxon>
        <taxon>metagenomes</taxon>
        <taxon>ecological metagenomes</taxon>
    </lineage>
</organism>
<proteinExistence type="predicted"/>
<sequence>MLLPEAKKVNKELLKELDIPEREKERVSALSVTNQWGESEVDEFARRLPT</sequence>
<gene>
    <name evidence="1" type="ORF">S03H2_61863</name>
</gene>
<accession>X1IYR3</accession>
<dbReference type="EMBL" id="BARU01039970">
    <property type="protein sequence ID" value="GAH86862.1"/>
    <property type="molecule type" value="Genomic_DNA"/>
</dbReference>
<dbReference type="AlphaFoldDB" id="X1IYR3"/>
<protein>
    <submittedName>
        <fullName evidence="1">Uncharacterized protein</fullName>
    </submittedName>
</protein>